<dbReference type="PANTHER" id="PTHR14700:SF0">
    <property type="entry name" value="PENTATRICOPEPTIDE REPEAT-CONTAINING PROTEIN 2, MITOCHONDRIAL"/>
    <property type="match status" value="1"/>
</dbReference>
<name>A0A8B6GVQ1_MYTGA</name>
<feature type="domain" description="Mutator-like transposase" evidence="1">
    <location>
        <begin position="8"/>
        <end position="242"/>
    </location>
</feature>
<dbReference type="GO" id="GO:0003723">
    <property type="term" value="F:RNA binding"/>
    <property type="evidence" value="ECO:0007669"/>
    <property type="project" value="TreeGrafter"/>
</dbReference>
<organism evidence="2 3">
    <name type="scientific">Mytilus galloprovincialis</name>
    <name type="common">Mediterranean mussel</name>
    <dbReference type="NCBI Taxonomy" id="29158"/>
    <lineage>
        <taxon>Eukaryota</taxon>
        <taxon>Metazoa</taxon>
        <taxon>Spiralia</taxon>
        <taxon>Lophotrochozoa</taxon>
        <taxon>Mollusca</taxon>
        <taxon>Bivalvia</taxon>
        <taxon>Autobranchia</taxon>
        <taxon>Pteriomorphia</taxon>
        <taxon>Mytilida</taxon>
        <taxon>Mytiloidea</taxon>
        <taxon>Mytilidae</taxon>
        <taxon>Mytilinae</taxon>
        <taxon>Mytilus</taxon>
    </lineage>
</organism>
<dbReference type="GO" id="GO:0050684">
    <property type="term" value="P:regulation of mRNA processing"/>
    <property type="evidence" value="ECO:0007669"/>
    <property type="project" value="InterPro"/>
</dbReference>
<dbReference type="PANTHER" id="PTHR14700">
    <property type="entry name" value="PENTATRICOPEPTIDE REPEAT-CONTAINING PROTEIN 2, MITOCHONDRIAL"/>
    <property type="match status" value="1"/>
</dbReference>
<dbReference type="AlphaFoldDB" id="A0A8B6GVQ1"/>
<sequence length="651" mass="75719">MSHGFYVSGILPNQYSRFCQASNIGTIGETTLNSIFQKYAPVVSQLVKESYETALLEEIASYEELQEGIDIVTDARHGTRKNSMYTDVVCLGARTHKVLRVETISKVDCTSAQKHELIGTERIYEYFKNLRDEYEVKIRVHCHDRNTSVNKFIRINGIDTESTNDTWHATKNIAKEIKTICSGPRYKEGQTWHPELSDKAASIKTHLYWAMKNCNKDPVKLKLSLLNIVEHYKNNHEHCSELSRCKTDSNYEPTKYLIKDPKAEMLLGRALMNTQVPYIMRIVLKLFKTFHHNTLIQNRRYLLGDGVLRIQSYLNHCQDYQSNYDDARKETFMAEMKDKITKGDVVLEDELKTMIHLVKTDEDVEMCIKMANHFQKVKYQLQQRYNFFFGPVFMRMLHHSKKADIAFKLMEDRKGMRNLLFHLTAVVIYMDLLYEGEKYEQVVKCYEELDRSQKYKHLPLRNHMTLTMAALYKMNSQQALEKATELVQATYHNSKRITSPRTRAYAAALALNQNNPDLALEILKLSVESDFVQSLNTALKIIALSRLDQVDAAMELLDKYHVQTSISYAKPSKIFPDCIEALSKMVDRNDDPQIKQTFTDTKMDLEKAQLINNVSIFDKLCDTILNSLPDNEHIQNLQDKRGRQVRDHHRY</sequence>
<dbReference type="GO" id="GO:0005739">
    <property type="term" value="C:mitochondrion"/>
    <property type="evidence" value="ECO:0007669"/>
    <property type="project" value="InterPro"/>
</dbReference>
<keyword evidence="3" id="KW-1185">Reference proteome</keyword>
<dbReference type="OrthoDB" id="6089102at2759"/>
<dbReference type="Pfam" id="PF20700">
    <property type="entry name" value="Mutator"/>
    <property type="match status" value="1"/>
</dbReference>
<accession>A0A8B6GVQ1</accession>
<reference evidence="2" key="1">
    <citation type="submission" date="2018-11" db="EMBL/GenBank/DDBJ databases">
        <authorList>
            <person name="Alioto T."/>
            <person name="Alioto T."/>
        </authorList>
    </citation>
    <scope>NUCLEOTIDE SEQUENCE</scope>
</reference>
<evidence type="ECO:0000313" key="3">
    <source>
        <dbReference type="Proteomes" id="UP000596742"/>
    </source>
</evidence>
<dbReference type="EMBL" id="UYJE01009110">
    <property type="protein sequence ID" value="VDI70128.1"/>
    <property type="molecule type" value="Genomic_DNA"/>
</dbReference>
<evidence type="ECO:0000313" key="2">
    <source>
        <dbReference type="EMBL" id="VDI70128.1"/>
    </source>
</evidence>
<comment type="caution">
    <text evidence="2">The sequence shown here is derived from an EMBL/GenBank/DDBJ whole genome shotgun (WGS) entry which is preliminary data.</text>
</comment>
<dbReference type="Proteomes" id="UP000596742">
    <property type="component" value="Unassembled WGS sequence"/>
</dbReference>
<dbReference type="GO" id="GO:0007005">
    <property type="term" value="P:mitochondrion organization"/>
    <property type="evidence" value="ECO:0007669"/>
    <property type="project" value="TreeGrafter"/>
</dbReference>
<gene>
    <name evidence="2" type="ORF">MGAL_10B042305</name>
</gene>
<protein>
    <submittedName>
        <fullName evidence="2">Pentatricopeptide repeat domain-containing protein 2</fullName>
    </submittedName>
</protein>
<proteinExistence type="predicted"/>
<dbReference type="InterPro" id="IPR049012">
    <property type="entry name" value="Mutator_transp_dom"/>
</dbReference>
<dbReference type="InterPro" id="IPR034629">
    <property type="entry name" value="PTCD2"/>
</dbReference>
<evidence type="ECO:0000259" key="1">
    <source>
        <dbReference type="Pfam" id="PF20700"/>
    </source>
</evidence>